<comment type="subunit">
    <text evidence="3">The glycine cleavage system is composed of four proteins: P, T, L and H.</text>
</comment>
<reference evidence="6" key="1">
    <citation type="journal article" date="2019" name="Int. J. Syst. Evol. Microbiol.">
        <title>The Global Catalogue of Microorganisms (GCM) 10K type strain sequencing project: providing services to taxonomists for standard genome sequencing and annotation.</title>
        <authorList>
            <consortium name="The Broad Institute Genomics Platform"/>
            <consortium name="The Broad Institute Genome Sequencing Center for Infectious Disease"/>
            <person name="Wu L."/>
            <person name="Ma J."/>
        </authorList>
    </citation>
    <scope>NUCLEOTIDE SEQUENCE [LARGE SCALE GENOMIC DNA]</scope>
    <source>
        <strain evidence="6">JCM 17666</strain>
    </source>
</reference>
<dbReference type="Proteomes" id="UP001501671">
    <property type="component" value="Unassembled WGS sequence"/>
</dbReference>
<proteinExistence type="inferred from homology"/>
<keyword evidence="2 3" id="KW-0450">Lipoyl</keyword>
<comment type="cofactor">
    <cofactor evidence="3">
        <name>(R)-lipoate</name>
        <dbReference type="ChEBI" id="CHEBI:83088"/>
    </cofactor>
    <text evidence="3">Binds 1 lipoyl cofactor covalently.</text>
</comment>
<dbReference type="PROSITE" id="PS00189">
    <property type="entry name" value="LIPOYL"/>
    <property type="match status" value="1"/>
</dbReference>
<dbReference type="PANTHER" id="PTHR11715:SF3">
    <property type="entry name" value="GLYCINE CLEAVAGE SYSTEM H PROTEIN-RELATED"/>
    <property type="match status" value="1"/>
</dbReference>
<sequence length="126" mass="13216">MHTPTDLKYAATHEWVRTDGDLLVVGITDTAQDALGDLVFVGDVKVGAVLKAGDPAGVVESVKTASDIHAPVDGEIVAFNDELSAEPEKINAAPYDAWIFKLKPVRLEDTAALLDAAGYEAVAAQG</sequence>
<dbReference type="InterPro" id="IPR017453">
    <property type="entry name" value="GCV_H_sub"/>
</dbReference>
<evidence type="ECO:0000256" key="2">
    <source>
        <dbReference type="ARBA" id="ARBA00022823"/>
    </source>
</evidence>
<evidence type="ECO:0000256" key="3">
    <source>
        <dbReference type="HAMAP-Rule" id="MF_00272"/>
    </source>
</evidence>
<dbReference type="RefSeq" id="WP_345250126.1">
    <property type="nucleotide sequence ID" value="NZ_BAABFO010000011.1"/>
</dbReference>
<dbReference type="NCBIfam" id="TIGR00527">
    <property type="entry name" value="gcvH"/>
    <property type="match status" value="1"/>
</dbReference>
<dbReference type="CDD" id="cd06848">
    <property type="entry name" value="GCS_H"/>
    <property type="match status" value="1"/>
</dbReference>
<dbReference type="EMBL" id="BAABFO010000011">
    <property type="protein sequence ID" value="GAA4334202.1"/>
    <property type="molecule type" value="Genomic_DNA"/>
</dbReference>
<comment type="function">
    <text evidence="3">The glycine cleavage system catalyzes the degradation of glycine. The H protein shuttles the methylamine group of glycine from the P protein to the T protein.</text>
</comment>
<gene>
    <name evidence="3 5" type="primary">gcvH</name>
    <name evidence="5" type="ORF">GCM10023144_26210</name>
</gene>
<dbReference type="PROSITE" id="PS50968">
    <property type="entry name" value="BIOTINYL_LIPOYL"/>
    <property type="match status" value="1"/>
</dbReference>
<evidence type="ECO:0000256" key="1">
    <source>
        <dbReference type="ARBA" id="ARBA00009249"/>
    </source>
</evidence>
<protein>
    <recommendedName>
        <fullName evidence="3">Glycine cleavage system H protein</fullName>
    </recommendedName>
</protein>
<organism evidence="5 6">
    <name type="scientific">Pigmentiphaga soli</name>
    <dbReference type="NCBI Taxonomy" id="1007095"/>
    <lineage>
        <taxon>Bacteria</taxon>
        <taxon>Pseudomonadati</taxon>
        <taxon>Pseudomonadota</taxon>
        <taxon>Betaproteobacteria</taxon>
        <taxon>Burkholderiales</taxon>
        <taxon>Alcaligenaceae</taxon>
        <taxon>Pigmentiphaga</taxon>
    </lineage>
</organism>
<keyword evidence="6" id="KW-1185">Reference proteome</keyword>
<evidence type="ECO:0000313" key="6">
    <source>
        <dbReference type="Proteomes" id="UP001501671"/>
    </source>
</evidence>
<dbReference type="InterPro" id="IPR003016">
    <property type="entry name" value="2-oxoA_DH_lipoyl-BS"/>
</dbReference>
<comment type="similarity">
    <text evidence="1 3">Belongs to the GcvH family.</text>
</comment>
<comment type="caution">
    <text evidence="5">The sequence shown here is derived from an EMBL/GenBank/DDBJ whole genome shotgun (WGS) entry which is preliminary data.</text>
</comment>
<evidence type="ECO:0000259" key="4">
    <source>
        <dbReference type="PROSITE" id="PS50968"/>
    </source>
</evidence>
<dbReference type="Gene3D" id="2.40.50.100">
    <property type="match status" value="1"/>
</dbReference>
<dbReference type="InterPro" id="IPR002930">
    <property type="entry name" value="GCV_H"/>
</dbReference>
<accession>A0ABP8H4E8</accession>
<dbReference type="PANTHER" id="PTHR11715">
    <property type="entry name" value="GLYCINE CLEAVAGE SYSTEM H PROTEIN"/>
    <property type="match status" value="1"/>
</dbReference>
<dbReference type="SUPFAM" id="SSF51230">
    <property type="entry name" value="Single hybrid motif"/>
    <property type="match status" value="1"/>
</dbReference>
<dbReference type="InterPro" id="IPR000089">
    <property type="entry name" value="Biotin_lipoyl"/>
</dbReference>
<dbReference type="InterPro" id="IPR011053">
    <property type="entry name" value="Single_hybrid_motif"/>
</dbReference>
<feature type="domain" description="Lipoyl-binding" evidence="4">
    <location>
        <begin position="22"/>
        <end position="103"/>
    </location>
</feature>
<evidence type="ECO:0000313" key="5">
    <source>
        <dbReference type="EMBL" id="GAA4334202.1"/>
    </source>
</evidence>
<dbReference type="InterPro" id="IPR033753">
    <property type="entry name" value="GCV_H/Fam206"/>
</dbReference>
<dbReference type="Pfam" id="PF01597">
    <property type="entry name" value="GCV_H"/>
    <property type="match status" value="1"/>
</dbReference>
<name>A0ABP8H4E8_9BURK</name>
<dbReference type="HAMAP" id="MF_00272">
    <property type="entry name" value="GcvH"/>
    <property type="match status" value="1"/>
</dbReference>
<dbReference type="NCBIfam" id="NF002270">
    <property type="entry name" value="PRK01202.1"/>
    <property type="match status" value="1"/>
</dbReference>
<feature type="modified residue" description="N6-lipoyllysine" evidence="3">
    <location>
        <position position="63"/>
    </location>
</feature>